<evidence type="ECO:0000256" key="2">
    <source>
        <dbReference type="ARBA" id="ARBA00022692"/>
    </source>
</evidence>
<name>A0A1J4JXX9_9EUKA</name>
<dbReference type="GO" id="GO:0015643">
    <property type="term" value="F:toxic substance binding"/>
    <property type="evidence" value="ECO:0007669"/>
    <property type="project" value="InterPro"/>
</dbReference>
<dbReference type="VEuPathDB" id="TrichDB:TRFO_07332"/>
<evidence type="ECO:0000256" key="1">
    <source>
        <dbReference type="ARBA" id="ARBA00004141"/>
    </source>
</evidence>
<dbReference type="InterPro" id="IPR047843">
    <property type="entry name" value="WLS-like_TM"/>
</dbReference>
<dbReference type="GO" id="GO:0016020">
    <property type="term" value="C:membrane"/>
    <property type="evidence" value="ECO:0007669"/>
    <property type="project" value="UniProtKB-SubCell"/>
</dbReference>
<organism evidence="7 8">
    <name type="scientific">Tritrichomonas foetus</name>
    <dbReference type="NCBI Taxonomy" id="1144522"/>
    <lineage>
        <taxon>Eukaryota</taxon>
        <taxon>Metamonada</taxon>
        <taxon>Parabasalia</taxon>
        <taxon>Tritrichomonadida</taxon>
        <taxon>Tritrichomonadidae</taxon>
        <taxon>Tritrichomonas</taxon>
    </lineage>
</organism>
<evidence type="ECO:0000313" key="7">
    <source>
        <dbReference type="EMBL" id="OHT02125.1"/>
    </source>
</evidence>
<dbReference type="AlphaFoldDB" id="A0A1J4JXX9"/>
<feature type="domain" description="Wntless-like transmembrane" evidence="6">
    <location>
        <begin position="191"/>
        <end position="430"/>
    </location>
</feature>
<dbReference type="Proteomes" id="UP000179807">
    <property type="component" value="Unassembled WGS sequence"/>
</dbReference>
<reference evidence="7" key="1">
    <citation type="submission" date="2016-10" db="EMBL/GenBank/DDBJ databases">
        <authorList>
            <person name="Benchimol M."/>
            <person name="Almeida L.G."/>
            <person name="Vasconcelos A.T."/>
            <person name="Perreira-Neves A."/>
            <person name="Rosa I.A."/>
            <person name="Tasca T."/>
            <person name="Bogo M.R."/>
            <person name="de Souza W."/>
        </authorList>
    </citation>
    <scope>NUCLEOTIDE SEQUENCE [LARGE SCALE GENOMIC DNA]</scope>
    <source>
        <strain evidence="7">K</strain>
    </source>
</reference>
<comment type="subcellular location">
    <subcellularLocation>
        <location evidence="1">Membrane</location>
        <topology evidence="1">Multi-pass membrane protein</topology>
    </subcellularLocation>
</comment>
<comment type="caution">
    <text evidence="7">The sequence shown here is derived from an EMBL/GenBank/DDBJ whole genome shotgun (WGS) entry which is preliminary data.</text>
</comment>
<dbReference type="Pfam" id="PF06664">
    <property type="entry name" value="WLS-like_TM"/>
    <property type="match status" value="1"/>
</dbReference>
<keyword evidence="3 5" id="KW-1133">Transmembrane helix</keyword>
<evidence type="ECO:0000259" key="6">
    <source>
        <dbReference type="Pfam" id="PF06664"/>
    </source>
</evidence>
<dbReference type="GeneID" id="94828319"/>
<evidence type="ECO:0000256" key="3">
    <source>
        <dbReference type="ARBA" id="ARBA00022989"/>
    </source>
</evidence>
<feature type="transmembrane region" description="Helical" evidence="5">
    <location>
        <begin position="263"/>
        <end position="283"/>
    </location>
</feature>
<protein>
    <recommendedName>
        <fullName evidence="6">Wntless-like transmembrane domain-containing protein</fullName>
    </recommendedName>
</protein>
<keyword evidence="2 5" id="KW-0812">Transmembrane</keyword>
<evidence type="ECO:0000256" key="4">
    <source>
        <dbReference type="ARBA" id="ARBA00023136"/>
    </source>
</evidence>
<gene>
    <name evidence="7" type="ORF">TRFO_07332</name>
</gene>
<dbReference type="RefSeq" id="XP_068355261.1">
    <property type="nucleotide sequence ID" value="XM_068493615.1"/>
</dbReference>
<evidence type="ECO:0000256" key="5">
    <source>
        <dbReference type="SAM" id="Phobius"/>
    </source>
</evidence>
<feature type="transmembrane region" description="Helical" evidence="5">
    <location>
        <begin position="409"/>
        <end position="428"/>
    </location>
</feature>
<proteinExistence type="predicted"/>
<dbReference type="InterPro" id="IPR040416">
    <property type="entry name" value="TMEM181"/>
</dbReference>
<evidence type="ECO:0000313" key="8">
    <source>
        <dbReference type="Proteomes" id="UP000179807"/>
    </source>
</evidence>
<dbReference type="PANTHER" id="PTHR31918:SF1">
    <property type="entry name" value="TRANSMEMBRANE PROTEIN 181"/>
    <property type="match status" value="1"/>
</dbReference>
<feature type="transmembrane region" description="Helical" evidence="5">
    <location>
        <begin position="195"/>
        <end position="214"/>
    </location>
</feature>
<dbReference type="EMBL" id="MLAK01000882">
    <property type="protein sequence ID" value="OHT02125.1"/>
    <property type="molecule type" value="Genomic_DNA"/>
</dbReference>
<feature type="transmembrane region" description="Helical" evidence="5">
    <location>
        <begin position="295"/>
        <end position="314"/>
    </location>
</feature>
<feature type="transmembrane region" description="Helical" evidence="5">
    <location>
        <begin position="376"/>
        <end position="397"/>
    </location>
</feature>
<keyword evidence="4 5" id="KW-0472">Membrane</keyword>
<feature type="transmembrane region" description="Helical" evidence="5">
    <location>
        <begin position="230"/>
        <end position="251"/>
    </location>
</feature>
<keyword evidence="8" id="KW-1185">Reference proteome</keyword>
<dbReference type="PANTHER" id="PTHR31918">
    <property type="entry name" value="TRANSMEMBRANE PROTEIN 181"/>
    <property type="match status" value="1"/>
</dbReference>
<feature type="transmembrane region" description="Helical" evidence="5">
    <location>
        <begin position="334"/>
        <end position="356"/>
    </location>
</feature>
<sequence length="481" mass="56109">MSKQGLVEIENENPIFQKETDMWIDSLTLKENIITFISFYGLFLIMLIIALNVKNPIIYSTIGFEYNAKMKRKLANIFKHDISPISGSNRFANFFLYFNRRDNQSSISTSIPFQVTIIKTYRDGVVNTTDYDYNVTCNIKKDYLDSDRYFIFQDHVITYNSLDIILKFPDSDNKTFKGVTLQSQTGGYDQTNFSIYYRIIFSLFQLFAFIGLLYKKFSGCISFYHLEQKIILLLIPILFLNNGPFYFLHILHPTALYQFFEDIADSIFVGYSFFSILMFFDFIKNKNKKFDISSIFPKLIFGSIITLSSLFFLVSKTESNLQSTPLLVHENIFLKMQSFFSLIFACVQICAALFIFFELGRTAQIVDILDQQKFMLYTYSSLIMILRFLLIHTSGIGIDLYQGNDSLEWSFKFIFDNFFVLIMVYSHWPYDIKNSHAFVDSMEAMSFSQAKQENGQSLIDDDFEDQIIEEGTKENDSKIVN</sequence>
<accession>A0A1J4JXX9</accession>
<feature type="transmembrane region" description="Helical" evidence="5">
    <location>
        <begin position="32"/>
        <end position="51"/>
    </location>
</feature>